<keyword evidence="1" id="KW-0472">Membrane</keyword>
<feature type="transmembrane region" description="Helical" evidence="1">
    <location>
        <begin position="37"/>
        <end position="55"/>
    </location>
</feature>
<dbReference type="EMBL" id="NAEP01000028">
    <property type="protein sequence ID" value="PDQ35759.1"/>
    <property type="molecule type" value="Genomic_DNA"/>
</dbReference>
<dbReference type="PANTHER" id="PTHR37938">
    <property type="entry name" value="BLL0215 PROTEIN"/>
    <property type="match status" value="1"/>
</dbReference>
<keyword evidence="1" id="KW-0812">Transmembrane</keyword>
<reference evidence="4" key="1">
    <citation type="submission" date="2017-03" db="EMBL/GenBank/DDBJ databases">
        <authorList>
            <person name="Lund M.B."/>
        </authorList>
    </citation>
    <scope>NUCLEOTIDE SEQUENCE [LARGE SCALE GENOMIC DNA]</scope>
</reference>
<accession>A0A2A6FSR7</accession>
<gene>
    <name evidence="3" type="ORF">B5766_04710</name>
</gene>
<evidence type="ECO:0000313" key="4">
    <source>
        <dbReference type="Proteomes" id="UP000219994"/>
    </source>
</evidence>
<feature type="domain" description="YdbS-like PH" evidence="2">
    <location>
        <begin position="86"/>
        <end position="143"/>
    </location>
</feature>
<dbReference type="AlphaFoldDB" id="A0A2A6FSR7"/>
<comment type="caution">
    <text evidence="3">The sequence shown here is derived from an EMBL/GenBank/DDBJ whole genome shotgun (WGS) entry which is preliminary data.</text>
</comment>
<evidence type="ECO:0000256" key="1">
    <source>
        <dbReference type="SAM" id="Phobius"/>
    </source>
</evidence>
<proteinExistence type="predicted"/>
<dbReference type="InterPro" id="IPR005182">
    <property type="entry name" value="YdbS-like_PH"/>
</dbReference>
<evidence type="ECO:0000313" key="3">
    <source>
        <dbReference type="EMBL" id="PDQ35759.1"/>
    </source>
</evidence>
<dbReference type="PANTHER" id="PTHR37938:SF1">
    <property type="entry name" value="BLL0215 PROTEIN"/>
    <property type="match status" value="1"/>
</dbReference>
<dbReference type="Pfam" id="PF03703">
    <property type="entry name" value="bPH_2"/>
    <property type="match status" value="1"/>
</dbReference>
<organism evidence="3 4">
    <name type="scientific">Candidatus Lumbricidiphila eiseniae</name>
    <dbReference type="NCBI Taxonomy" id="1969409"/>
    <lineage>
        <taxon>Bacteria</taxon>
        <taxon>Bacillati</taxon>
        <taxon>Actinomycetota</taxon>
        <taxon>Actinomycetes</taxon>
        <taxon>Micrococcales</taxon>
        <taxon>Microbacteriaceae</taxon>
        <taxon>Candidatus Lumbricidiphila</taxon>
    </lineage>
</organism>
<dbReference type="Proteomes" id="UP000219994">
    <property type="component" value="Unassembled WGS sequence"/>
</dbReference>
<keyword evidence="1" id="KW-1133">Transmembrane helix</keyword>
<evidence type="ECO:0000259" key="2">
    <source>
        <dbReference type="Pfam" id="PF03703"/>
    </source>
</evidence>
<sequence>MSLTCGINKRMSSDTPAPGSIMPERVVARVRPHGRRLIPSVILFVGVVGITPYALGLDSLEPWRLAIAIGAGVLVFTCVVLPYLAWLGTRTTITTRRIVVRRGVFVRERRELLHSRGYDISVRRTPLQMVLGSGDVRVISSADYPLVVKDVPQPILLQSALHELVESALSGASATSATGIAPVFGSSNRDR</sequence>
<feature type="transmembrane region" description="Helical" evidence="1">
    <location>
        <begin position="67"/>
        <end position="87"/>
    </location>
</feature>
<protein>
    <recommendedName>
        <fullName evidence="2">YdbS-like PH domain-containing protein</fullName>
    </recommendedName>
</protein>
<name>A0A2A6FSR7_9MICO</name>